<dbReference type="EC" id="3.1.3.11" evidence="5"/>
<evidence type="ECO:0000256" key="2">
    <source>
        <dbReference type="ARBA" id="ARBA00004496"/>
    </source>
</evidence>
<evidence type="ECO:0000256" key="11">
    <source>
        <dbReference type="ARBA" id="ARBA00032412"/>
    </source>
</evidence>
<reference evidence="14" key="2">
    <citation type="submission" date="2015-03" db="EMBL/GenBank/DDBJ databases">
        <authorList>
            <person name="Murphy D."/>
        </authorList>
    </citation>
    <scope>NUCLEOTIDE SEQUENCE [LARGE SCALE GENOMIC DNA]</scope>
    <source>
        <strain evidence="14">K00500041</strain>
    </source>
</reference>
<dbReference type="InterPro" id="IPR004464">
    <property type="entry name" value="FBPase_class-2/SBPase"/>
</dbReference>
<comment type="subcellular location">
    <subcellularLocation>
        <location evidence="2">Cytoplasm</location>
    </subcellularLocation>
</comment>
<name>A0A0T9B953_MYCTX</name>
<dbReference type="Gene3D" id="3.30.540.10">
    <property type="entry name" value="Fructose-1,6-Bisphosphatase, subunit A, domain 1"/>
    <property type="match status" value="1"/>
</dbReference>
<evidence type="ECO:0000256" key="5">
    <source>
        <dbReference type="ARBA" id="ARBA00013093"/>
    </source>
</evidence>
<evidence type="ECO:0000256" key="8">
    <source>
        <dbReference type="ARBA" id="ARBA00022801"/>
    </source>
</evidence>
<dbReference type="EMBL" id="CSAE01000534">
    <property type="protein sequence ID" value="COW46224.1"/>
    <property type="molecule type" value="Genomic_DNA"/>
</dbReference>
<evidence type="ECO:0000313" key="13">
    <source>
        <dbReference type="EMBL" id="COV88015.1"/>
    </source>
</evidence>
<keyword evidence="10" id="KW-0119">Carbohydrate metabolism</keyword>
<organism evidence="14 15">
    <name type="scientific">Mycobacterium tuberculosis</name>
    <dbReference type="NCBI Taxonomy" id="1773"/>
    <lineage>
        <taxon>Bacteria</taxon>
        <taxon>Bacillati</taxon>
        <taxon>Actinomycetota</taxon>
        <taxon>Actinomycetes</taxon>
        <taxon>Mycobacteriales</taxon>
        <taxon>Mycobacteriaceae</taxon>
        <taxon>Mycobacterium</taxon>
        <taxon>Mycobacterium tuberculosis complex</taxon>
    </lineage>
</organism>
<dbReference type="GO" id="GO:0046872">
    <property type="term" value="F:metal ion binding"/>
    <property type="evidence" value="ECO:0007669"/>
    <property type="project" value="UniProtKB-KW"/>
</dbReference>
<dbReference type="GO" id="GO:0030388">
    <property type="term" value="P:fructose 1,6-bisphosphate metabolic process"/>
    <property type="evidence" value="ECO:0007669"/>
    <property type="project" value="TreeGrafter"/>
</dbReference>
<evidence type="ECO:0000256" key="10">
    <source>
        <dbReference type="ARBA" id="ARBA00023277"/>
    </source>
</evidence>
<accession>A0A0T9B953</accession>
<dbReference type="AlphaFoldDB" id="A0A0T9B953"/>
<dbReference type="PANTHER" id="PTHR30447">
    <property type="entry name" value="FRUCTOSE-1,6-BISPHOSPHATASE CLASS 2"/>
    <property type="match status" value="1"/>
</dbReference>
<keyword evidence="9" id="KW-0464">Manganese</keyword>
<protein>
    <recommendedName>
        <fullName evidence="6">Fructose-1,6-bisphosphatase class 2</fullName>
        <ecNumber evidence="5">3.1.3.11</ecNumber>
    </recommendedName>
    <alternativeName>
        <fullName evidence="11">D-fructose-1,6-bisphosphate 1-phosphohydrolase class 2</fullName>
    </alternativeName>
</protein>
<dbReference type="STRING" id="115862.BBG46_05915"/>
<keyword evidence="8 14" id="KW-0378">Hydrolase</keyword>
<dbReference type="Proteomes" id="UP000045842">
    <property type="component" value="Unassembled WGS sequence"/>
</dbReference>
<evidence type="ECO:0000256" key="3">
    <source>
        <dbReference type="ARBA" id="ARBA00004742"/>
    </source>
</evidence>
<dbReference type="Proteomes" id="UP000038802">
    <property type="component" value="Unassembled WGS sequence"/>
</dbReference>
<dbReference type="GO" id="GO:0005829">
    <property type="term" value="C:cytosol"/>
    <property type="evidence" value="ECO:0007669"/>
    <property type="project" value="TreeGrafter"/>
</dbReference>
<dbReference type="GO" id="GO:0042132">
    <property type="term" value="F:fructose 1,6-bisphosphate 1-phosphatase activity"/>
    <property type="evidence" value="ECO:0007669"/>
    <property type="project" value="UniProtKB-EC"/>
</dbReference>
<evidence type="ECO:0000256" key="1">
    <source>
        <dbReference type="ARBA" id="ARBA00001273"/>
    </source>
</evidence>
<keyword evidence="7" id="KW-0479">Metal-binding</keyword>
<comment type="pathway">
    <text evidence="3">Carbohydrate biosynthesis; gluconeogenesis.</text>
</comment>
<evidence type="ECO:0000256" key="4">
    <source>
        <dbReference type="ARBA" id="ARBA00008989"/>
    </source>
</evidence>
<dbReference type="Proteomes" id="UP000046947">
    <property type="component" value="Unassembled WGS sequence"/>
</dbReference>
<evidence type="ECO:0000256" key="7">
    <source>
        <dbReference type="ARBA" id="ARBA00022723"/>
    </source>
</evidence>
<sequence>MGGAIQAQLAPRDDAERRKALEAGYDLNQVLTTEDLVSGENVFFCATGVTDGDLLKGVRYYPGGCTTHSIVMRSKSGTVRMIEAYHRLSKLNEYSAIDFTGDSSAVYPLP</sequence>
<evidence type="ECO:0000313" key="17">
    <source>
        <dbReference type="Proteomes" id="UP000046947"/>
    </source>
</evidence>
<dbReference type="GO" id="GO:0006071">
    <property type="term" value="P:glycerol metabolic process"/>
    <property type="evidence" value="ECO:0007669"/>
    <property type="project" value="InterPro"/>
</dbReference>
<evidence type="ECO:0000256" key="6">
    <source>
        <dbReference type="ARBA" id="ARBA00014392"/>
    </source>
</evidence>
<dbReference type="GO" id="GO:0006094">
    <property type="term" value="P:gluconeogenesis"/>
    <property type="evidence" value="ECO:0007669"/>
    <property type="project" value="UniProtKB-UniPathway"/>
</dbReference>
<dbReference type="Pfam" id="PF03320">
    <property type="entry name" value="FBPase_glpX"/>
    <property type="match status" value="1"/>
</dbReference>
<proteinExistence type="inferred from homology"/>
<evidence type="ECO:0000256" key="9">
    <source>
        <dbReference type="ARBA" id="ARBA00023211"/>
    </source>
</evidence>
<evidence type="ECO:0000313" key="16">
    <source>
        <dbReference type="Proteomes" id="UP000045842"/>
    </source>
</evidence>
<dbReference type="PANTHER" id="PTHR30447:SF0">
    <property type="entry name" value="FRUCTOSE-1,6-BISPHOSPHATASE 1 CLASS 2-RELATED"/>
    <property type="match status" value="1"/>
</dbReference>
<dbReference type="UniPathway" id="UPA00138"/>
<evidence type="ECO:0000313" key="14">
    <source>
        <dbReference type="EMBL" id="COW46224.1"/>
    </source>
</evidence>
<comment type="similarity">
    <text evidence="4">Belongs to the FBPase class 2 family.</text>
</comment>
<evidence type="ECO:0000313" key="12">
    <source>
        <dbReference type="EMBL" id="CFE54032.1"/>
    </source>
</evidence>
<evidence type="ECO:0000313" key="15">
    <source>
        <dbReference type="Proteomes" id="UP000038802"/>
    </source>
</evidence>
<dbReference type="SUPFAM" id="SSF56655">
    <property type="entry name" value="Carbohydrate phosphatase"/>
    <property type="match status" value="1"/>
</dbReference>
<comment type="catalytic activity">
    <reaction evidence="1">
        <text>beta-D-fructose 1,6-bisphosphate + H2O = beta-D-fructose 6-phosphate + phosphate</text>
        <dbReference type="Rhea" id="RHEA:11064"/>
        <dbReference type="ChEBI" id="CHEBI:15377"/>
        <dbReference type="ChEBI" id="CHEBI:32966"/>
        <dbReference type="ChEBI" id="CHEBI:43474"/>
        <dbReference type="ChEBI" id="CHEBI:57634"/>
        <dbReference type="EC" id="3.1.3.11"/>
    </reaction>
</comment>
<gene>
    <name evidence="14" type="primary">glpX</name>
    <name evidence="13" type="ORF">ERS007679_02634</name>
    <name evidence="12" type="ORF">ERS007688_02306</name>
    <name evidence="14" type="ORF">ERS007703_03696</name>
</gene>
<dbReference type="EMBL" id="CSAD01000380">
    <property type="protein sequence ID" value="COV88015.1"/>
    <property type="molecule type" value="Genomic_DNA"/>
</dbReference>
<dbReference type="EMBL" id="CFOH01000374">
    <property type="protein sequence ID" value="CFE54032.1"/>
    <property type="molecule type" value="Genomic_DNA"/>
</dbReference>
<reference evidence="15 16" key="1">
    <citation type="submission" date="2015-03" db="EMBL/GenBank/DDBJ databases">
        <authorList>
            <consortium name="Pathogen Informatics"/>
        </authorList>
    </citation>
    <scope>NUCLEOTIDE SEQUENCE [LARGE SCALE GENOMIC DNA]</scope>
    <source>
        <strain evidence="13 16">G09801536</strain>
        <strain evidence="12 17">H09601792</strain>
        <strain evidence="15">K00500041</strain>
    </source>
</reference>